<dbReference type="GO" id="GO:0008610">
    <property type="term" value="P:lipid biosynthetic process"/>
    <property type="evidence" value="ECO:0007669"/>
    <property type="project" value="InterPro"/>
</dbReference>
<dbReference type="AlphaFoldDB" id="A0A6A6D0E4"/>
<keyword evidence="4 6" id="KW-0472">Membrane</keyword>
<dbReference type="RefSeq" id="XP_033673826.1">
    <property type="nucleotide sequence ID" value="XM_033803808.1"/>
</dbReference>
<evidence type="ECO:0000256" key="2">
    <source>
        <dbReference type="ARBA" id="ARBA00022692"/>
    </source>
</evidence>
<dbReference type="PANTHER" id="PTHR11863">
    <property type="entry name" value="STEROL DESATURASE"/>
    <property type="match status" value="1"/>
</dbReference>
<evidence type="ECO:0000259" key="7">
    <source>
        <dbReference type="Pfam" id="PF04116"/>
    </source>
</evidence>
<organism evidence="8 9">
    <name type="scientific">Zasmidium cellare ATCC 36951</name>
    <dbReference type="NCBI Taxonomy" id="1080233"/>
    <lineage>
        <taxon>Eukaryota</taxon>
        <taxon>Fungi</taxon>
        <taxon>Dikarya</taxon>
        <taxon>Ascomycota</taxon>
        <taxon>Pezizomycotina</taxon>
        <taxon>Dothideomycetes</taxon>
        <taxon>Dothideomycetidae</taxon>
        <taxon>Mycosphaerellales</taxon>
        <taxon>Mycosphaerellaceae</taxon>
        <taxon>Zasmidium</taxon>
    </lineage>
</organism>
<feature type="compositionally biased region" description="Basic and acidic residues" evidence="5">
    <location>
        <begin position="364"/>
        <end position="374"/>
    </location>
</feature>
<dbReference type="InterPro" id="IPR050307">
    <property type="entry name" value="Sterol_Desaturase_Related"/>
</dbReference>
<evidence type="ECO:0000256" key="4">
    <source>
        <dbReference type="ARBA" id="ARBA00023136"/>
    </source>
</evidence>
<accession>A0A6A6D0E4</accession>
<reference evidence="8" key="1">
    <citation type="journal article" date="2020" name="Stud. Mycol.">
        <title>101 Dothideomycetes genomes: a test case for predicting lifestyles and emergence of pathogens.</title>
        <authorList>
            <person name="Haridas S."/>
            <person name="Albert R."/>
            <person name="Binder M."/>
            <person name="Bloem J."/>
            <person name="Labutti K."/>
            <person name="Salamov A."/>
            <person name="Andreopoulos B."/>
            <person name="Baker S."/>
            <person name="Barry K."/>
            <person name="Bills G."/>
            <person name="Bluhm B."/>
            <person name="Cannon C."/>
            <person name="Castanera R."/>
            <person name="Culley D."/>
            <person name="Daum C."/>
            <person name="Ezra D."/>
            <person name="Gonzalez J."/>
            <person name="Henrissat B."/>
            <person name="Kuo A."/>
            <person name="Liang C."/>
            <person name="Lipzen A."/>
            <person name="Lutzoni F."/>
            <person name="Magnuson J."/>
            <person name="Mondo S."/>
            <person name="Nolan M."/>
            <person name="Ohm R."/>
            <person name="Pangilinan J."/>
            <person name="Park H.-J."/>
            <person name="Ramirez L."/>
            <person name="Alfaro M."/>
            <person name="Sun H."/>
            <person name="Tritt A."/>
            <person name="Yoshinaga Y."/>
            <person name="Zwiers L.-H."/>
            <person name="Turgeon B."/>
            <person name="Goodwin S."/>
            <person name="Spatafora J."/>
            <person name="Crous P."/>
            <person name="Grigoriev I."/>
        </authorList>
    </citation>
    <scope>NUCLEOTIDE SEQUENCE</scope>
    <source>
        <strain evidence="8">ATCC 36951</strain>
    </source>
</reference>
<dbReference type="GeneID" id="54557080"/>
<evidence type="ECO:0000256" key="3">
    <source>
        <dbReference type="ARBA" id="ARBA00022989"/>
    </source>
</evidence>
<dbReference type="EMBL" id="ML993580">
    <property type="protein sequence ID" value="KAF2172937.1"/>
    <property type="molecule type" value="Genomic_DNA"/>
</dbReference>
<feature type="transmembrane region" description="Helical" evidence="6">
    <location>
        <begin position="94"/>
        <end position="118"/>
    </location>
</feature>
<proteinExistence type="predicted"/>
<feature type="transmembrane region" description="Helical" evidence="6">
    <location>
        <begin position="139"/>
        <end position="160"/>
    </location>
</feature>
<feature type="region of interest" description="Disordered" evidence="5">
    <location>
        <begin position="364"/>
        <end position="428"/>
    </location>
</feature>
<evidence type="ECO:0000313" key="8">
    <source>
        <dbReference type="EMBL" id="KAF2172937.1"/>
    </source>
</evidence>
<dbReference type="Proteomes" id="UP000799537">
    <property type="component" value="Unassembled WGS sequence"/>
</dbReference>
<keyword evidence="9" id="KW-1185">Reference proteome</keyword>
<dbReference type="GO" id="GO:0016020">
    <property type="term" value="C:membrane"/>
    <property type="evidence" value="ECO:0007669"/>
    <property type="project" value="UniProtKB-SubCell"/>
</dbReference>
<sequence>MASGVNAIRERLQYSFGYLQGRSFALPRSLSEFYGALVAKVTSWVALPLPLLSFLALPLYGGSTATVNLVFFYLTWSALVISHDRLTLELYGTLLIRLFCFLLPALGFLAFDIAVPKVSKTVKARGERQLPTRHGRDKLLAIVAVAVCNVLLGVLIQAGLELLFTRILHLKSLLKVTTVVPLPWSIAMSLIQGLAIRGSLHYAVHRFVLHTNPSILRTWHLDWQHSVEHPFSLVAAYDHPVNYLLADWVPTFLPAVLFRWHVLTWFLFLSIASLEELFVFSGYSVLPSAIILPGMARRTEAHFDSVRKGDKAGNFGHLGLLDFLLGTTCSNESTIVDDVQDEAQQRQLQERVEAAVQAALASIEDKKSNNKVEDTKEEDTNEDNMPAGEDDQHQTGEVDDNDGSEEGEPADRRPTAPRRSGRRKGAKG</sequence>
<evidence type="ECO:0000313" key="9">
    <source>
        <dbReference type="Proteomes" id="UP000799537"/>
    </source>
</evidence>
<dbReference type="GO" id="GO:0016491">
    <property type="term" value="F:oxidoreductase activity"/>
    <property type="evidence" value="ECO:0007669"/>
    <property type="project" value="InterPro"/>
</dbReference>
<gene>
    <name evidence="8" type="ORF">M409DRAFT_16888</name>
</gene>
<comment type="subcellular location">
    <subcellularLocation>
        <location evidence="1">Membrane</location>
    </subcellularLocation>
</comment>
<dbReference type="Pfam" id="PF04116">
    <property type="entry name" value="FA_hydroxylase"/>
    <property type="match status" value="1"/>
</dbReference>
<evidence type="ECO:0000256" key="5">
    <source>
        <dbReference type="SAM" id="MobiDB-lite"/>
    </source>
</evidence>
<protein>
    <recommendedName>
        <fullName evidence="7">Fatty acid hydroxylase domain-containing protein</fullName>
    </recommendedName>
</protein>
<name>A0A6A6D0E4_ZASCE</name>
<feature type="domain" description="Fatty acid hydroxylase" evidence="7">
    <location>
        <begin position="194"/>
        <end position="327"/>
    </location>
</feature>
<evidence type="ECO:0000256" key="6">
    <source>
        <dbReference type="SAM" id="Phobius"/>
    </source>
</evidence>
<keyword evidence="2 6" id="KW-0812">Transmembrane</keyword>
<evidence type="ECO:0000256" key="1">
    <source>
        <dbReference type="ARBA" id="ARBA00004370"/>
    </source>
</evidence>
<dbReference type="OrthoDB" id="408954at2759"/>
<dbReference type="InterPro" id="IPR006694">
    <property type="entry name" value="Fatty_acid_hydroxylase"/>
</dbReference>
<feature type="compositionally biased region" description="Basic residues" evidence="5">
    <location>
        <begin position="415"/>
        <end position="428"/>
    </location>
</feature>
<keyword evidence="3 6" id="KW-1133">Transmembrane helix</keyword>
<feature type="compositionally biased region" description="Acidic residues" evidence="5">
    <location>
        <begin position="397"/>
        <end position="408"/>
    </location>
</feature>
<dbReference type="GO" id="GO:0005506">
    <property type="term" value="F:iron ion binding"/>
    <property type="evidence" value="ECO:0007669"/>
    <property type="project" value="InterPro"/>
</dbReference>